<evidence type="ECO:0000313" key="4">
    <source>
        <dbReference type="Proteomes" id="UP000694395"/>
    </source>
</evidence>
<dbReference type="InterPro" id="IPR023606">
    <property type="entry name" value="CoA-Trfase_III_dom_1_sf"/>
</dbReference>
<keyword evidence="2" id="KW-0808">Transferase</keyword>
<proteinExistence type="inferred from homology"/>
<dbReference type="PANTHER" id="PTHR48207:SF3">
    <property type="entry name" value="SUCCINATE--HYDROXYMETHYLGLUTARATE COA-TRANSFERASE"/>
    <property type="match status" value="1"/>
</dbReference>
<keyword evidence="4" id="KW-1185">Reference proteome</keyword>
<dbReference type="Proteomes" id="UP000694395">
    <property type="component" value="Chromosome 11"/>
</dbReference>
<comment type="similarity">
    <text evidence="1">Belongs to the CoA-transferase III family.</text>
</comment>
<organism evidence="3 4">
    <name type="scientific">Oncorhynchus mykiss</name>
    <name type="common">Rainbow trout</name>
    <name type="synonym">Salmo gairdneri</name>
    <dbReference type="NCBI Taxonomy" id="8022"/>
    <lineage>
        <taxon>Eukaryota</taxon>
        <taxon>Metazoa</taxon>
        <taxon>Chordata</taxon>
        <taxon>Craniata</taxon>
        <taxon>Vertebrata</taxon>
        <taxon>Euteleostomi</taxon>
        <taxon>Actinopterygii</taxon>
        <taxon>Neopterygii</taxon>
        <taxon>Teleostei</taxon>
        <taxon>Protacanthopterygii</taxon>
        <taxon>Salmoniformes</taxon>
        <taxon>Salmonidae</taxon>
        <taxon>Salmoninae</taxon>
        <taxon>Oncorhynchus</taxon>
    </lineage>
</organism>
<protein>
    <submittedName>
        <fullName evidence="3">Succinyl-CoA:glutarate-CoA transferase</fullName>
    </submittedName>
</protein>
<dbReference type="GO" id="GO:0047369">
    <property type="term" value="F:succinate-hydroxymethylglutarate CoA-transferase activity"/>
    <property type="evidence" value="ECO:0007669"/>
    <property type="project" value="TreeGrafter"/>
</dbReference>
<evidence type="ECO:0000256" key="1">
    <source>
        <dbReference type="ARBA" id="ARBA00008383"/>
    </source>
</evidence>
<dbReference type="Ensembl" id="ENSOMYT00000135336.1">
    <property type="protein sequence ID" value="ENSOMYP00000124549.1"/>
    <property type="gene ID" value="ENSOMYG00000048721.1"/>
</dbReference>
<dbReference type="InterPro" id="IPR003673">
    <property type="entry name" value="CoA-Trfase_fam_III"/>
</dbReference>
<sequence>MKIYSTVETDETGCIPQFAGTCGVLVENDLSRKLDQMGLDYDHVHKAAPRLLYCSISGTYLWLCPHLSTHRYDSIASAVSGMMHITGTEDGDPVRPGVTMTDLATGLYTYRAIMAALFDLTLLISQVACFTHIATNYLNSGKEARSWGTAHENIRCSATSMLSSRPGFLHS</sequence>
<dbReference type="PANTHER" id="PTHR48207">
    <property type="entry name" value="SUCCINATE--HYDROXYMETHYLGLUTARATE COA-TRANSFERASE"/>
    <property type="match status" value="1"/>
</dbReference>
<dbReference type="Gene3D" id="3.40.50.10540">
    <property type="entry name" value="Crotonobetainyl-coa:carnitine coa-transferase, domain 1"/>
    <property type="match status" value="1"/>
</dbReference>
<accession>A0A8K9WX48</accession>
<reference evidence="3" key="1">
    <citation type="submission" date="2020-07" db="EMBL/GenBank/DDBJ databases">
        <title>A long reads based de novo assembly of the rainbow trout Arlee double haploid line genome.</title>
        <authorList>
            <person name="Gao G."/>
            <person name="Palti Y."/>
        </authorList>
    </citation>
    <scope>NUCLEOTIDE SEQUENCE [LARGE SCALE GENOMIC DNA]</scope>
</reference>
<dbReference type="GeneTree" id="ENSGT00940000157866"/>
<reference evidence="3" key="2">
    <citation type="submission" date="2025-08" db="UniProtKB">
        <authorList>
            <consortium name="Ensembl"/>
        </authorList>
    </citation>
    <scope>IDENTIFICATION</scope>
</reference>
<dbReference type="GO" id="GO:0005739">
    <property type="term" value="C:mitochondrion"/>
    <property type="evidence" value="ECO:0007669"/>
    <property type="project" value="TreeGrafter"/>
</dbReference>
<dbReference type="AlphaFoldDB" id="A0A8K9WX48"/>
<dbReference type="SUPFAM" id="SSF89796">
    <property type="entry name" value="CoA-transferase family III (CaiB/BaiF)"/>
    <property type="match status" value="1"/>
</dbReference>
<dbReference type="Pfam" id="PF02515">
    <property type="entry name" value="CoA_transf_3"/>
    <property type="match status" value="1"/>
</dbReference>
<name>A0A8K9WX48_ONCMY</name>
<evidence type="ECO:0000313" key="3">
    <source>
        <dbReference type="Ensembl" id="ENSOMYP00000124549.1"/>
    </source>
</evidence>
<evidence type="ECO:0000256" key="2">
    <source>
        <dbReference type="ARBA" id="ARBA00022679"/>
    </source>
</evidence>
<dbReference type="InterPro" id="IPR050483">
    <property type="entry name" value="CoA-transferase_III_domain"/>
</dbReference>
<reference evidence="3" key="3">
    <citation type="submission" date="2025-09" db="UniProtKB">
        <authorList>
            <consortium name="Ensembl"/>
        </authorList>
    </citation>
    <scope>IDENTIFICATION</scope>
</reference>